<evidence type="ECO:0000256" key="5">
    <source>
        <dbReference type="ARBA" id="ARBA00023134"/>
    </source>
</evidence>
<comment type="catalytic activity">
    <reaction evidence="6">
        <text>GTP + H2O = GDP + phosphate + H(+)</text>
        <dbReference type="Rhea" id="RHEA:19669"/>
        <dbReference type="ChEBI" id="CHEBI:15377"/>
        <dbReference type="ChEBI" id="CHEBI:15378"/>
        <dbReference type="ChEBI" id="CHEBI:37565"/>
        <dbReference type="ChEBI" id="CHEBI:43474"/>
        <dbReference type="ChEBI" id="CHEBI:58189"/>
    </reaction>
    <physiologicalReaction direction="left-to-right" evidence="6">
        <dbReference type="Rhea" id="RHEA:19670"/>
    </physiologicalReaction>
</comment>
<keyword evidence="2" id="KW-0493">Microtubule</keyword>
<keyword evidence="8" id="KW-1185">Reference proteome</keyword>
<evidence type="ECO:0000256" key="3">
    <source>
        <dbReference type="ARBA" id="ARBA00022741"/>
    </source>
</evidence>
<dbReference type="PRINTS" id="PR01161">
    <property type="entry name" value="TUBULIN"/>
</dbReference>
<dbReference type="InterPro" id="IPR036525">
    <property type="entry name" value="Tubulin/FtsZ_GTPase_sf"/>
</dbReference>
<organism evidence="7 8">
    <name type="scientific">Cinara cedri</name>
    <dbReference type="NCBI Taxonomy" id="506608"/>
    <lineage>
        <taxon>Eukaryota</taxon>
        <taxon>Metazoa</taxon>
        <taxon>Ecdysozoa</taxon>
        <taxon>Arthropoda</taxon>
        <taxon>Hexapoda</taxon>
        <taxon>Insecta</taxon>
        <taxon>Pterygota</taxon>
        <taxon>Neoptera</taxon>
        <taxon>Paraneoptera</taxon>
        <taxon>Hemiptera</taxon>
        <taxon>Sternorrhyncha</taxon>
        <taxon>Aphidomorpha</taxon>
        <taxon>Aphidoidea</taxon>
        <taxon>Aphididae</taxon>
        <taxon>Lachninae</taxon>
        <taxon>Cinara</taxon>
    </lineage>
</organism>
<proteinExistence type="inferred from homology"/>
<accession>A0A5E4MM29</accession>
<dbReference type="GO" id="GO:0016787">
    <property type="term" value="F:hydrolase activity"/>
    <property type="evidence" value="ECO:0007669"/>
    <property type="project" value="UniProtKB-KW"/>
</dbReference>
<dbReference type="InterPro" id="IPR002452">
    <property type="entry name" value="Alpha_tubulin"/>
</dbReference>
<dbReference type="AlphaFoldDB" id="A0A5E4MM29"/>
<reference evidence="7 8" key="1">
    <citation type="submission" date="2019-08" db="EMBL/GenBank/DDBJ databases">
        <authorList>
            <person name="Alioto T."/>
            <person name="Alioto T."/>
            <person name="Gomez Garrido J."/>
        </authorList>
    </citation>
    <scope>NUCLEOTIDE SEQUENCE [LARGE SCALE GENOMIC DNA]</scope>
</reference>
<dbReference type="OrthoDB" id="1662883at2759"/>
<dbReference type="EMBL" id="CABPRJ010000952">
    <property type="protein sequence ID" value="VVC31931.1"/>
    <property type="molecule type" value="Genomic_DNA"/>
</dbReference>
<dbReference type="GO" id="GO:0005874">
    <property type="term" value="C:microtubule"/>
    <property type="evidence" value="ECO:0007669"/>
    <property type="project" value="UniProtKB-KW"/>
</dbReference>
<dbReference type="GO" id="GO:0005525">
    <property type="term" value="F:GTP binding"/>
    <property type="evidence" value="ECO:0007669"/>
    <property type="project" value="UniProtKB-KW"/>
</dbReference>
<evidence type="ECO:0000256" key="4">
    <source>
        <dbReference type="ARBA" id="ARBA00022801"/>
    </source>
</evidence>
<evidence type="ECO:0000313" key="7">
    <source>
        <dbReference type="EMBL" id="VVC31931.1"/>
    </source>
</evidence>
<evidence type="ECO:0000256" key="2">
    <source>
        <dbReference type="ARBA" id="ARBA00022701"/>
    </source>
</evidence>
<dbReference type="PANTHER" id="PTHR11588">
    <property type="entry name" value="TUBULIN"/>
    <property type="match status" value="1"/>
</dbReference>
<keyword evidence="3" id="KW-0547">Nucleotide-binding</keyword>
<dbReference type="Proteomes" id="UP000325440">
    <property type="component" value="Unassembled WGS sequence"/>
</dbReference>
<dbReference type="GO" id="GO:0005200">
    <property type="term" value="F:structural constituent of cytoskeleton"/>
    <property type="evidence" value="ECO:0007669"/>
    <property type="project" value="InterPro"/>
</dbReference>
<dbReference type="GO" id="GO:0007017">
    <property type="term" value="P:microtubule-based process"/>
    <property type="evidence" value="ECO:0007669"/>
    <property type="project" value="InterPro"/>
</dbReference>
<evidence type="ECO:0000256" key="6">
    <source>
        <dbReference type="ARBA" id="ARBA00049117"/>
    </source>
</evidence>
<evidence type="ECO:0000256" key="1">
    <source>
        <dbReference type="ARBA" id="ARBA00009636"/>
    </source>
</evidence>
<dbReference type="Gene3D" id="3.40.50.1440">
    <property type="entry name" value="Tubulin/FtsZ, GTPase domain"/>
    <property type="match status" value="1"/>
</dbReference>
<gene>
    <name evidence="7" type="ORF">CINCED_3A021972</name>
</gene>
<name>A0A5E4MM29_9HEMI</name>
<dbReference type="SUPFAM" id="SSF52490">
    <property type="entry name" value="Tubulin nucleotide-binding domain-like"/>
    <property type="match status" value="1"/>
</dbReference>
<sequence length="189" mass="20987">MILYTAVDKSTLRPRCSRTVRCPAANFAQNRFSFAMRFAAYSNNFDYTLRVLLSELHAHNSGTPISITDETRSGANLQLFYPEHLITGEESAAHLITPVDISLDGKSSTWCLNRRILSILAEQCTGLQGVWMFHSFGGGTEPGYTALLMVRLNINCPEKNKFQIAVYPAPRVSQQYGITVNLTGDLPPV</sequence>
<protein>
    <submittedName>
        <fullName evidence="7">Tubulin,Tubulin/FtsZ, GTPase domain,Alpha tubulin</fullName>
    </submittedName>
</protein>
<comment type="similarity">
    <text evidence="1">Belongs to the tubulin family.</text>
</comment>
<keyword evidence="5" id="KW-0342">GTP-binding</keyword>
<dbReference type="PRINTS" id="PR01162">
    <property type="entry name" value="ALPHATUBULIN"/>
</dbReference>
<dbReference type="InterPro" id="IPR000217">
    <property type="entry name" value="Tubulin"/>
</dbReference>
<evidence type="ECO:0000313" key="8">
    <source>
        <dbReference type="Proteomes" id="UP000325440"/>
    </source>
</evidence>
<keyword evidence="4" id="KW-0378">Hydrolase</keyword>